<feature type="compositionally biased region" description="Low complexity" evidence="1">
    <location>
        <begin position="187"/>
        <end position="201"/>
    </location>
</feature>
<feature type="compositionally biased region" description="Low complexity" evidence="1">
    <location>
        <begin position="213"/>
        <end position="258"/>
    </location>
</feature>
<gene>
    <name evidence="2" type="ORF">TrCOL_g7990</name>
</gene>
<feature type="non-terminal residue" evidence="2">
    <location>
        <position position="1"/>
    </location>
</feature>
<sequence length="357" mass="37874">MDDPASLPTKANKRKSEVTQVFSSPSAPAAVNPYAIKAPSSNSYAAKAASSSAAPANLYPKAASAASGNPYAQKAKTSNTSSSFTTTTSKPTGPPPGEGRASIDDSTNNEWKCPRCTLVNTSKRCDACGSSKPNEKKNSKQTTLSFMDDPASLPTKANKRKLSGVPETRKAKDKPAASHSTNATKPAASHSTNATTTSFSSKPKKKTMKKAKTINTNATTPSFPFSSTTTTTPMAMMTESSSFTTTSKPTTKMTKTSSAGKNAADRSESAMSSPKAVDGATTPMNDGCDEEASFRDIEDAPVNPEDRKHGAMYMKMTRGKQRTRTGVCGIWDENLKSGKGGYQLTEEDLEKRRKKQK</sequence>
<protein>
    <recommendedName>
        <fullName evidence="4">RanBP2-type domain-containing protein</fullName>
    </recommendedName>
</protein>
<dbReference type="Gene3D" id="2.30.30.380">
    <property type="entry name" value="Zn-finger domain of Sec23/24"/>
    <property type="match status" value="1"/>
</dbReference>
<proteinExistence type="predicted"/>
<dbReference type="EMBL" id="BRYA01000329">
    <property type="protein sequence ID" value="GMI47093.1"/>
    <property type="molecule type" value="Genomic_DNA"/>
</dbReference>
<evidence type="ECO:0000256" key="1">
    <source>
        <dbReference type="SAM" id="MobiDB-lite"/>
    </source>
</evidence>
<organism evidence="2 3">
    <name type="scientific">Triparma columacea</name>
    <dbReference type="NCBI Taxonomy" id="722753"/>
    <lineage>
        <taxon>Eukaryota</taxon>
        <taxon>Sar</taxon>
        <taxon>Stramenopiles</taxon>
        <taxon>Ochrophyta</taxon>
        <taxon>Bolidophyceae</taxon>
        <taxon>Parmales</taxon>
        <taxon>Triparmaceae</taxon>
        <taxon>Triparma</taxon>
    </lineage>
</organism>
<reference evidence="3" key="1">
    <citation type="journal article" date="2023" name="Commun. Biol.">
        <title>Genome analysis of Parmales, the sister group of diatoms, reveals the evolutionary specialization of diatoms from phago-mixotrophs to photoautotrophs.</title>
        <authorList>
            <person name="Ban H."/>
            <person name="Sato S."/>
            <person name="Yoshikawa S."/>
            <person name="Yamada K."/>
            <person name="Nakamura Y."/>
            <person name="Ichinomiya M."/>
            <person name="Sato N."/>
            <person name="Blanc-Mathieu R."/>
            <person name="Endo H."/>
            <person name="Kuwata A."/>
            <person name="Ogata H."/>
        </authorList>
    </citation>
    <scope>NUCLEOTIDE SEQUENCE [LARGE SCALE GENOMIC DNA]</scope>
</reference>
<accession>A0A9W7GMH6</accession>
<name>A0A9W7GMH6_9STRA</name>
<feature type="compositionally biased region" description="Basic and acidic residues" evidence="1">
    <location>
        <begin position="292"/>
        <end position="309"/>
    </location>
</feature>
<feature type="compositionally biased region" description="Low complexity" evidence="1">
    <location>
        <begin position="77"/>
        <end position="91"/>
    </location>
</feature>
<dbReference type="Proteomes" id="UP001165065">
    <property type="component" value="Unassembled WGS sequence"/>
</dbReference>
<feature type="compositionally biased region" description="Basic and acidic residues" evidence="1">
    <location>
        <begin position="167"/>
        <end position="176"/>
    </location>
</feature>
<feature type="region of interest" description="Disordered" evidence="1">
    <location>
        <begin position="1"/>
        <end position="32"/>
    </location>
</feature>
<evidence type="ECO:0000313" key="2">
    <source>
        <dbReference type="EMBL" id="GMI47093.1"/>
    </source>
</evidence>
<evidence type="ECO:0000313" key="3">
    <source>
        <dbReference type="Proteomes" id="UP001165065"/>
    </source>
</evidence>
<dbReference type="AlphaFoldDB" id="A0A9W7GMH6"/>
<comment type="caution">
    <text evidence="2">The sequence shown here is derived from an EMBL/GenBank/DDBJ whole genome shotgun (WGS) entry which is preliminary data.</text>
</comment>
<feature type="compositionally biased region" description="Basic residues" evidence="1">
    <location>
        <begin position="202"/>
        <end position="212"/>
    </location>
</feature>
<feature type="region of interest" description="Disordered" evidence="1">
    <location>
        <begin position="62"/>
        <end position="323"/>
    </location>
</feature>
<evidence type="ECO:0008006" key="4">
    <source>
        <dbReference type="Google" id="ProtNLM"/>
    </source>
</evidence>
<keyword evidence="3" id="KW-1185">Reference proteome</keyword>